<evidence type="ECO:0000313" key="1">
    <source>
        <dbReference type="EMBL" id="WWQ63495.1"/>
    </source>
</evidence>
<dbReference type="EMBL" id="CP146022">
    <property type="protein sequence ID" value="WWQ63495.1"/>
    <property type="molecule type" value="Genomic_DNA"/>
</dbReference>
<evidence type="ECO:0000313" key="2">
    <source>
        <dbReference type="Proteomes" id="UP001432251"/>
    </source>
</evidence>
<reference evidence="1" key="1">
    <citation type="journal article" date="2025" name="Int. J. Syst. Evol. Microbiol.">
        <title>Streptomyces citrinus sp. nov., with yellow diffusible pigment.</title>
        <authorList>
            <person name="He Y."/>
            <person name="Yang E."/>
            <person name="Xu J."/>
            <person name="Sun Y."/>
            <person name="Sun L."/>
        </authorList>
    </citation>
    <scope>NUCLEOTIDE SEQUENCE</scope>
    <source>
        <strain evidence="1">Q6</strain>
    </source>
</reference>
<sequence>MGPGVNVLFDVRRPWWPQHACQEEDLPLFFAGGGMANRRPATKTQAKRDQAKEICAGCPVLMQCRRDTTGEEFGVWGGLDQYQRYLARRALTKRAKHWTTETWLMWGRELLKLRDRGGRPSGRS</sequence>
<name>A0ACD5A8S6_9ACTN</name>
<gene>
    <name evidence="1" type="ORF">V2W30_09170</name>
</gene>
<proteinExistence type="predicted"/>
<accession>A0ACD5A8S6</accession>
<keyword evidence="2" id="KW-1185">Reference proteome</keyword>
<protein>
    <submittedName>
        <fullName evidence="1">WhiB family transcriptional regulator</fullName>
    </submittedName>
</protein>
<dbReference type="Proteomes" id="UP001432251">
    <property type="component" value="Chromosome"/>
</dbReference>
<organism evidence="1 2">
    <name type="scientific">Streptomyces citrinus</name>
    <dbReference type="NCBI Taxonomy" id="3118173"/>
    <lineage>
        <taxon>Bacteria</taxon>
        <taxon>Bacillati</taxon>
        <taxon>Actinomycetota</taxon>
        <taxon>Actinomycetes</taxon>
        <taxon>Kitasatosporales</taxon>
        <taxon>Streptomycetaceae</taxon>
        <taxon>Streptomyces</taxon>
    </lineage>
</organism>